<dbReference type="FunFam" id="3.90.550.10:FF:000281">
    <property type="entry name" value="16S rRNA processing protein RimM family"/>
    <property type="match status" value="1"/>
</dbReference>
<dbReference type="InterPro" id="IPR002676">
    <property type="entry name" value="RimM_N"/>
</dbReference>
<feature type="compositionally biased region" description="Low complexity" evidence="1">
    <location>
        <begin position="1"/>
        <end position="23"/>
    </location>
</feature>
<dbReference type="NCBIfam" id="TIGR02273">
    <property type="entry name" value="16S_RimM"/>
    <property type="match status" value="1"/>
</dbReference>
<dbReference type="Gene3D" id="3.90.550.10">
    <property type="entry name" value="Spore Coat Polysaccharide Biosynthesis Protein SpsA, Chain A"/>
    <property type="match status" value="1"/>
</dbReference>
<evidence type="ECO:0000313" key="4">
    <source>
        <dbReference type="EMBL" id="SPC74949.1"/>
    </source>
</evidence>
<dbReference type="EMBL" id="OIVN01000136">
    <property type="protein sequence ID" value="SPC74949.1"/>
    <property type="molecule type" value="Genomic_DNA"/>
</dbReference>
<evidence type="ECO:0008006" key="5">
    <source>
        <dbReference type="Google" id="ProtNLM"/>
    </source>
</evidence>
<dbReference type="InterPro" id="IPR056792">
    <property type="entry name" value="PRC_RimM"/>
</dbReference>
<evidence type="ECO:0000256" key="1">
    <source>
        <dbReference type="SAM" id="MobiDB-lite"/>
    </source>
</evidence>
<dbReference type="Gene3D" id="2.30.30.240">
    <property type="entry name" value="PRC-barrel domain"/>
    <property type="match status" value="1"/>
</dbReference>
<proteinExistence type="inferred from homology"/>
<dbReference type="GO" id="GO:0005840">
    <property type="term" value="C:ribosome"/>
    <property type="evidence" value="ECO:0007669"/>
    <property type="project" value="InterPro"/>
</dbReference>
<feature type="region of interest" description="Disordered" evidence="1">
    <location>
        <begin position="1"/>
        <end position="39"/>
    </location>
</feature>
<evidence type="ECO:0000259" key="2">
    <source>
        <dbReference type="Pfam" id="PF01782"/>
    </source>
</evidence>
<feature type="domain" description="RimM N-terminal" evidence="2">
    <location>
        <begin position="83"/>
        <end position="170"/>
    </location>
</feature>
<dbReference type="PANTHER" id="PTHR11952">
    <property type="entry name" value="UDP- GLUCOSE PYROPHOSPHORYLASE"/>
    <property type="match status" value="1"/>
</dbReference>
<evidence type="ECO:0000259" key="3">
    <source>
        <dbReference type="Pfam" id="PF24986"/>
    </source>
</evidence>
<dbReference type="Gene3D" id="2.40.30.60">
    <property type="entry name" value="RimM"/>
    <property type="match status" value="1"/>
</dbReference>
<dbReference type="FunFam" id="2.30.30.240:FF:000002">
    <property type="entry name" value="Ribosome maturation factor rimM"/>
    <property type="match status" value="1"/>
</dbReference>
<dbReference type="InterPro" id="IPR036976">
    <property type="entry name" value="RimM_N_sf"/>
</dbReference>
<dbReference type="GO" id="GO:0003977">
    <property type="term" value="F:UDP-N-acetylglucosamine diphosphorylase activity"/>
    <property type="evidence" value="ECO:0007669"/>
    <property type="project" value="TreeGrafter"/>
</dbReference>
<feature type="domain" description="Ribosome maturation factor RimM PRC barrel" evidence="3">
    <location>
        <begin position="184"/>
        <end position="270"/>
    </location>
</feature>
<dbReference type="InterPro" id="IPR009000">
    <property type="entry name" value="Transl_B-barrel_sf"/>
</dbReference>
<protein>
    <recommendedName>
        <fullName evidence="5">RimM N-terminal domain-containing protein</fullName>
    </recommendedName>
</protein>
<dbReference type="Pfam" id="PF01782">
    <property type="entry name" value="RimM"/>
    <property type="match status" value="1"/>
</dbReference>
<dbReference type="GO" id="GO:0006048">
    <property type="term" value="P:UDP-N-acetylglucosamine biosynthetic process"/>
    <property type="evidence" value="ECO:0007669"/>
    <property type="project" value="TreeGrafter"/>
</dbReference>
<dbReference type="GO" id="GO:0006364">
    <property type="term" value="P:rRNA processing"/>
    <property type="evidence" value="ECO:0007669"/>
    <property type="project" value="InterPro"/>
</dbReference>
<reference evidence="4" key="1">
    <citation type="submission" date="2018-02" db="EMBL/GenBank/DDBJ databases">
        <authorList>
            <person name="Cohen D.B."/>
            <person name="Kent A.D."/>
        </authorList>
    </citation>
    <scope>NUCLEOTIDE SEQUENCE</scope>
</reference>
<accession>A0A2N9EK45</accession>
<gene>
    <name evidence="4" type="ORF">FSB_LOCUS2831</name>
</gene>
<dbReference type="InterPro" id="IPR011961">
    <property type="entry name" value="RimM"/>
</dbReference>
<sequence>MMQRASPLSSPNSLPSLPTTLPTRHILGAPFPNRTTRTATSSYSVQFPLNRQQNFRLALPALHSTATQETFETSKTGSKFVEIGYISNVHGLQGEIRVKPSTDFPELRFSEPGRRWLKQQVLGEETVQEVELVEGKGHAGQKSWILRLKGIDTVDQAKQLVGSTLLVREEDKPELDEDEFYSRDLVGMRVVLKETNEFVGTVVNVYSSGASDLLHVKLDSSVNTLPKTGKLRTTETRVSDQLIWVPFVEAIVPYVDMNRREMQITPPKGLLELNLRFDERSKKERRQLEWKERKKLQRRLIAAKKKLCEMEQQHVFHGFRFGEKAQRSLLADQIVGVNSNLLQQALQNIEIPSKRWNVTELFRATKAKLTSTLKITEECLTSCESKEKLGTNSTFREKGLHLLSKGKLAIVLVVNESERPGWSYDPDLVDFESCETSPSSLIQTLLCDDQRFVKMEDRASVPLILVCSAHGIQSLRELFSDNEYFAFDSQKVWFLEEEMLPVVSSSLEEQNRHKILMKSPWEILQSPVGSGGVISLLSSHNIPDNLSEIGVEYIEICSTSQKYVGANSLLLGFVNSRKADIGIQISKDVENFDEDFDMIFSMNFMKKLMKWINKLEFFVIPKPNSHVEKVDKEWVDVVPSSPNSYELCCTIYSSLNACSLDKVCVMEITE</sequence>
<dbReference type="InterPro" id="IPR029044">
    <property type="entry name" value="Nucleotide-diphossugar_trans"/>
</dbReference>
<dbReference type="SUPFAM" id="SSF53448">
    <property type="entry name" value="Nucleotide-diphospho-sugar transferases"/>
    <property type="match status" value="1"/>
</dbReference>
<dbReference type="Pfam" id="PF24986">
    <property type="entry name" value="PRC_RimM"/>
    <property type="match status" value="1"/>
</dbReference>
<dbReference type="InterPro" id="IPR011033">
    <property type="entry name" value="PRC_barrel-like_sf"/>
</dbReference>
<name>A0A2N9EK45_FAGSY</name>
<dbReference type="PANTHER" id="PTHR11952:SF10">
    <property type="entry name" value="16S RRNA PROCESSING PROTEIN RIMM FAMILY"/>
    <property type="match status" value="1"/>
</dbReference>
<dbReference type="GO" id="GO:0043022">
    <property type="term" value="F:ribosome binding"/>
    <property type="evidence" value="ECO:0007669"/>
    <property type="project" value="InterPro"/>
</dbReference>
<organism evidence="4">
    <name type="scientific">Fagus sylvatica</name>
    <name type="common">Beechnut</name>
    <dbReference type="NCBI Taxonomy" id="28930"/>
    <lineage>
        <taxon>Eukaryota</taxon>
        <taxon>Viridiplantae</taxon>
        <taxon>Streptophyta</taxon>
        <taxon>Embryophyta</taxon>
        <taxon>Tracheophyta</taxon>
        <taxon>Spermatophyta</taxon>
        <taxon>Magnoliopsida</taxon>
        <taxon>eudicotyledons</taxon>
        <taxon>Gunneridae</taxon>
        <taxon>Pentapetalae</taxon>
        <taxon>rosids</taxon>
        <taxon>fabids</taxon>
        <taxon>Fagales</taxon>
        <taxon>Fagaceae</taxon>
        <taxon>Fagus</taxon>
    </lineage>
</organism>
<dbReference type="HAMAP" id="MF_00014">
    <property type="entry name" value="Ribosome_mat_RimM"/>
    <property type="match status" value="1"/>
</dbReference>
<dbReference type="SUPFAM" id="SSF50346">
    <property type="entry name" value="PRC-barrel domain"/>
    <property type="match status" value="1"/>
</dbReference>
<dbReference type="AlphaFoldDB" id="A0A2N9EK45"/>
<dbReference type="InterPro" id="IPR039741">
    <property type="entry name" value="UDP-sugar_pyrophosphorylase"/>
</dbReference>
<dbReference type="SUPFAM" id="SSF50447">
    <property type="entry name" value="Translation proteins"/>
    <property type="match status" value="1"/>
</dbReference>